<evidence type="ECO:0000313" key="1">
    <source>
        <dbReference type="EMBL" id="KAK2548863.1"/>
    </source>
</evidence>
<dbReference type="Proteomes" id="UP001249851">
    <property type="component" value="Unassembled WGS sequence"/>
</dbReference>
<keyword evidence="2" id="KW-1185">Reference proteome</keyword>
<organism evidence="1 2">
    <name type="scientific">Acropora cervicornis</name>
    <name type="common">Staghorn coral</name>
    <dbReference type="NCBI Taxonomy" id="6130"/>
    <lineage>
        <taxon>Eukaryota</taxon>
        <taxon>Metazoa</taxon>
        <taxon>Cnidaria</taxon>
        <taxon>Anthozoa</taxon>
        <taxon>Hexacorallia</taxon>
        <taxon>Scleractinia</taxon>
        <taxon>Astrocoeniina</taxon>
        <taxon>Acroporidae</taxon>
        <taxon>Acropora</taxon>
    </lineage>
</organism>
<sequence>MAERLIEAGESSNDEMSTNKIVGDKVKTDYLDRTEKFTVYQMKCFADKKTPTEHETLEAMTFVTSSLCDYNSWSLNNMKQNGCARSKLTIPSLKRDADYPYNLCDHRILRKSDSHVVNNETYRHDLCPLGCKAKHLLSACRKYQGSIRFVPVNHNFNPQVIPYANPYKKPVTTAFREQVTFRGLVTEDQGQYS</sequence>
<protein>
    <submittedName>
        <fullName evidence="1">Uncharacterized protein</fullName>
    </submittedName>
</protein>
<dbReference type="AlphaFoldDB" id="A0AAD9PU16"/>
<proteinExistence type="predicted"/>
<accession>A0AAD9PU16</accession>
<dbReference type="EMBL" id="JARQWQ010000136">
    <property type="protein sequence ID" value="KAK2548863.1"/>
    <property type="molecule type" value="Genomic_DNA"/>
</dbReference>
<name>A0AAD9PU16_ACRCE</name>
<reference evidence="1" key="1">
    <citation type="journal article" date="2023" name="G3 (Bethesda)">
        <title>Whole genome assembly and annotation of the endangered Caribbean coral Acropora cervicornis.</title>
        <authorList>
            <person name="Selwyn J.D."/>
            <person name="Vollmer S.V."/>
        </authorList>
    </citation>
    <scope>NUCLEOTIDE SEQUENCE</scope>
    <source>
        <strain evidence="1">K2</strain>
    </source>
</reference>
<evidence type="ECO:0000313" key="2">
    <source>
        <dbReference type="Proteomes" id="UP001249851"/>
    </source>
</evidence>
<comment type="caution">
    <text evidence="1">The sequence shown here is derived from an EMBL/GenBank/DDBJ whole genome shotgun (WGS) entry which is preliminary data.</text>
</comment>
<gene>
    <name evidence="1" type="ORF">P5673_030768</name>
</gene>
<reference evidence="1" key="2">
    <citation type="journal article" date="2023" name="Science">
        <title>Genomic signatures of disease resistance in endangered staghorn corals.</title>
        <authorList>
            <person name="Vollmer S.V."/>
            <person name="Selwyn J.D."/>
            <person name="Despard B.A."/>
            <person name="Roesel C.L."/>
        </authorList>
    </citation>
    <scope>NUCLEOTIDE SEQUENCE</scope>
    <source>
        <strain evidence="1">K2</strain>
    </source>
</reference>